<dbReference type="AlphaFoldDB" id="A0A073CAP1"/>
<dbReference type="Proteomes" id="UP000027395">
    <property type="component" value="Plasmid pPA50"/>
</dbReference>
<evidence type="ECO:0000313" key="1">
    <source>
        <dbReference type="EMBL" id="KEI65181.1"/>
    </source>
</evidence>
<accession>A0A073CAP1</accession>
<dbReference type="HOGENOM" id="CLU_1904783_0_0_3"/>
<dbReference type="RefSeq" id="WP_042158579.1">
    <property type="nucleotide sequence ID" value="NZ_CM002807.1"/>
</dbReference>
<protein>
    <submittedName>
        <fullName evidence="1">Uncharacterized protein</fullName>
    </submittedName>
</protein>
<keyword evidence="1" id="KW-0614">Plasmid</keyword>
<name>A0A073CAP1_PLAA1</name>
<dbReference type="PATRIC" id="fig|388467.6.peg.4772"/>
<geneLocation type="plasmid" evidence="1 2">
    <name>pPA50</name>
</geneLocation>
<reference evidence="1 2" key="1">
    <citation type="journal article" date="2014" name="Appl. Environ. Microbiol.">
        <title>Elucidation of insertion elements encoded on plasmids and in vitro construction of shuttle vectors from the toxic cyanobacterium Planktothrix.</title>
        <authorList>
            <person name="Christiansen G."/>
            <person name="Goesmann A."/>
            <person name="Kurmayer R."/>
        </authorList>
    </citation>
    <scope>NUCLEOTIDE SEQUENCE [LARGE SCALE GENOMIC DNA]</scope>
    <source>
        <strain evidence="1 2">NIVA-CYA 126/8</strain>
        <plasmid evidence="1">pPA50</plasmid>
    </source>
</reference>
<proteinExistence type="predicted"/>
<gene>
    <name evidence="1" type="ORF">A19Y_7021</name>
</gene>
<sequence length="133" mass="15686">MTNFQFPILNIKIVFPGKSRKHLVDLGKEFQTFGYTPQSFRENLWQQIQNSRNQQTREFKCLRSMAMNHKQIALLIKDEEQRPYSEIVIRAVSFVHRIEELAPLGGIESDDKMKPEAFYELLKQLGFKLNLVK</sequence>
<evidence type="ECO:0000313" key="2">
    <source>
        <dbReference type="Proteomes" id="UP000027395"/>
    </source>
</evidence>
<organism evidence="1 2">
    <name type="scientific">Planktothrix agardhii (strain NIVA-CYA 126/8)</name>
    <dbReference type="NCBI Taxonomy" id="388467"/>
    <lineage>
        <taxon>Bacteria</taxon>
        <taxon>Bacillati</taxon>
        <taxon>Cyanobacteriota</taxon>
        <taxon>Cyanophyceae</taxon>
        <taxon>Oscillatoriophycideae</taxon>
        <taxon>Oscillatoriales</taxon>
        <taxon>Microcoleaceae</taxon>
        <taxon>Planktothrix</taxon>
    </lineage>
</organism>
<keyword evidence="2" id="KW-1185">Reference proteome</keyword>
<dbReference type="EMBL" id="CM002807">
    <property type="protein sequence ID" value="KEI65181.1"/>
    <property type="molecule type" value="Genomic_DNA"/>
</dbReference>